<name>A0ABU1IFH1_9BURK</name>
<feature type="domain" description="Helicase C-terminal" evidence="4">
    <location>
        <begin position="722"/>
        <end position="884"/>
    </location>
</feature>
<reference evidence="5 6" key="1">
    <citation type="submission" date="2023-08" db="EMBL/GenBank/DDBJ databases">
        <title>Functional and genomic diversity of the sorghum phyllosphere microbiome.</title>
        <authorList>
            <person name="Shade A."/>
        </authorList>
    </citation>
    <scope>NUCLEOTIDE SEQUENCE [LARGE SCALE GENOMIC DNA]</scope>
    <source>
        <strain evidence="5 6">SORGH_AS_0335</strain>
    </source>
</reference>
<keyword evidence="1" id="KW-0378">Hydrolase</keyword>
<dbReference type="SMART" id="SM00490">
    <property type="entry name" value="HELICc"/>
    <property type="match status" value="1"/>
</dbReference>
<keyword evidence="5" id="KW-0067">ATP-binding</keyword>
<evidence type="ECO:0000313" key="6">
    <source>
        <dbReference type="Proteomes" id="UP001267710"/>
    </source>
</evidence>
<keyword evidence="6" id="KW-1185">Reference proteome</keyword>
<dbReference type="SMART" id="SM00487">
    <property type="entry name" value="DEXDc"/>
    <property type="match status" value="1"/>
</dbReference>
<evidence type="ECO:0000259" key="3">
    <source>
        <dbReference type="PROSITE" id="PS51192"/>
    </source>
</evidence>
<dbReference type="CDD" id="cd18012">
    <property type="entry name" value="DEXQc_arch_SWI2_SNF2"/>
    <property type="match status" value="1"/>
</dbReference>
<dbReference type="PROSITE" id="PS51194">
    <property type="entry name" value="HELICASE_CTER"/>
    <property type="match status" value="1"/>
</dbReference>
<evidence type="ECO:0000259" key="4">
    <source>
        <dbReference type="PROSITE" id="PS51194"/>
    </source>
</evidence>
<dbReference type="Gene3D" id="3.40.50.10810">
    <property type="entry name" value="Tandem AAA-ATPase domain"/>
    <property type="match status" value="1"/>
</dbReference>
<dbReference type="InterPro" id="IPR049730">
    <property type="entry name" value="SNF2/RAD54-like_C"/>
</dbReference>
<dbReference type="InterPro" id="IPR014001">
    <property type="entry name" value="Helicase_ATP-bd"/>
</dbReference>
<dbReference type="InterPro" id="IPR001650">
    <property type="entry name" value="Helicase_C-like"/>
</dbReference>
<feature type="compositionally biased region" description="Low complexity" evidence="2">
    <location>
        <begin position="57"/>
        <end position="70"/>
    </location>
</feature>
<feature type="domain" description="Helicase ATP-binding" evidence="3">
    <location>
        <begin position="434"/>
        <end position="594"/>
    </location>
</feature>
<dbReference type="SUPFAM" id="SSF52540">
    <property type="entry name" value="P-loop containing nucleoside triphosphate hydrolases"/>
    <property type="match status" value="2"/>
</dbReference>
<dbReference type="InterPro" id="IPR000330">
    <property type="entry name" value="SNF2_N"/>
</dbReference>
<dbReference type="Proteomes" id="UP001267710">
    <property type="component" value="Unassembled WGS sequence"/>
</dbReference>
<dbReference type="InterPro" id="IPR027417">
    <property type="entry name" value="P-loop_NTPase"/>
</dbReference>
<gene>
    <name evidence="5" type="ORF">QE399_003241</name>
</gene>
<keyword evidence="5" id="KW-0547">Nucleotide-binding</keyword>
<protein>
    <submittedName>
        <fullName evidence="5">Superfamily II DNA or RNA helicase</fullName>
    </submittedName>
</protein>
<evidence type="ECO:0000313" key="5">
    <source>
        <dbReference type="EMBL" id="MDR6215552.1"/>
    </source>
</evidence>
<keyword evidence="5" id="KW-0347">Helicase</keyword>
<dbReference type="RefSeq" id="WP_309830274.1">
    <property type="nucleotide sequence ID" value="NZ_JAVIZX010000001.1"/>
</dbReference>
<dbReference type="InterPro" id="IPR038718">
    <property type="entry name" value="SNF2-like_sf"/>
</dbReference>
<dbReference type="CDD" id="cd18793">
    <property type="entry name" value="SF2_C_SNF"/>
    <property type="match status" value="1"/>
</dbReference>
<evidence type="ECO:0000256" key="1">
    <source>
        <dbReference type="ARBA" id="ARBA00022801"/>
    </source>
</evidence>
<dbReference type="GO" id="GO:0004386">
    <property type="term" value="F:helicase activity"/>
    <property type="evidence" value="ECO:0007669"/>
    <property type="project" value="UniProtKB-KW"/>
</dbReference>
<dbReference type="EMBL" id="JAVIZX010000001">
    <property type="protein sequence ID" value="MDR6215552.1"/>
    <property type="molecule type" value="Genomic_DNA"/>
</dbReference>
<feature type="region of interest" description="Disordered" evidence="2">
    <location>
        <begin position="892"/>
        <end position="925"/>
    </location>
</feature>
<dbReference type="Gene3D" id="3.40.50.300">
    <property type="entry name" value="P-loop containing nucleotide triphosphate hydrolases"/>
    <property type="match status" value="1"/>
</dbReference>
<proteinExistence type="predicted"/>
<organism evidence="5 6">
    <name type="scientific">Paracidovorax wautersii</name>
    <dbReference type="NCBI Taxonomy" id="1177982"/>
    <lineage>
        <taxon>Bacteria</taxon>
        <taxon>Pseudomonadati</taxon>
        <taxon>Pseudomonadota</taxon>
        <taxon>Betaproteobacteria</taxon>
        <taxon>Burkholderiales</taxon>
        <taxon>Comamonadaceae</taxon>
        <taxon>Paracidovorax</taxon>
    </lineage>
</organism>
<dbReference type="Pfam" id="PF00271">
    <property type="entry name" value="Helicase_C"/>
    <property type="match status" value="1"/>
</dbReference>
<dbReference type="Pfam" id="PF00176">
    <property type="entry name" value="SNF2-rel_dom"/>
    <property type="match status" value="1"/>
</dbReference>
<sequence>MDSPERAAAVAAWVEALRRQANAAELQQLPPLTEAEAARAMAVLRAGDTGEVSAQTPAPSGADAGDGAVPGRFRPRLTLMTLTRGDGLLGVRAHGRIGPRADAVTLASVDWTYRTDAGHTWEAPAPTTVLNSRPAPVQELFDTGGPVVRLLRDLAAESDALDRLWALGLAPVDPSHLQWRHREMGATLGPVWTLPQEAHFGDFWAEQIPRLRAEGWAVVVRPGFAHLSVPVQRWKLLLAADTGEVVGREVAGDLAPPDRPVQKLRLPEREGAWLLTLGVEIDGESLDLAPLLADLLQRDPRWLDAREMAAISDDASIRLRAPGGRRIDAPAAPLKAIVGAMVDLLTDPLRRQRRDGDPLRLGAWEARRIEALRAGLLQAHRVDAHNAWQLQGEAGLAALARRLQALGGPQPVAQPQGLSVTLRPYQLEGLAWLQYLRAQRLGGILADDMGLGKTAQALAHVLVEKEAGRLRAPALVVVPTSLLFNWQAEAARMAPGLRVLTLHGPARAARYAQIAQHDLVLTTYPLLWRDVEALAEERFHLLVLDEAQMVKNAGSRSARALRRLQASHPLCLTGTPLENHLGELWAQFDFLMPGFLGDARSFAQRWRKPIEENGETLRAQLLAQRVRPFILRRRKQDVATELPPRTEVLQRVQLQGRQRALYEAVRTSVDQQVRRVLERQAFDGAQIAVLDALLKLRQVCCDPRLVKGAPVHPQTERAKLELLADLLPALLAEGRRVLVFSQFTELLALVAEQMDAQGRPHLMLTGQTPPGQRGAVVRRFQARGDDGAPVLLISLKAGGTGLNLTAADTVIHLDPWWNPAVQEQATARAHRIGQDLPVFVYTLVVEGSIEERMLELQARKQALASGVLGHDADGAAKFSEDDLNALLAPLAEPRDNPLAMPGEGDTRWGSTGQRRPRAPLHGGGG</sequence>
<accession>A0ABU1IFH1</accession>
<evidence type="ECO:0000256" key="2">
    <source>
        <dbReference type="SAM" id="MobiDB-lite"/>
    </source>
</evidence>
<dbReference type="PROSITE" id="PS51192">
    <property type="entry name" value="HELICASE_ATP_BIND_1"/>
    <property type="match status" value="1"/>
</dbReference>
<dbReference type="PANTHER" id="PTHR10799">
    <property type="entry name" value="SNF2/RAD54 HELICASE FAMILY"/>
    <property type="match status" value="1"/>
</dbReference>
<feature type="region of interest" description="Disordered" evidence="2">
    <location>
        <begin position="49"/>
        <end position="70"/>
    </location>
</feature>
<comment type="caution">
    <text evidence="5">The sequence shown here is derived from an EMBL/GenBank/DDBJ whole genome shotgun (WGS) entry which is preliminary data.</text>
</comment>